<organism evidence="2 3">
    <name type="scientific">Chiloscyllium punctatum</name>
    <name type="common">Brownbanded bambooshark</name>
    <name type="synonym">Hemiscyllium punctatum</name>
    <dbReference type="NCBI Taxonomy" id="137246"/>
    <lineage>
        <taxon>Eukaryota</taxon>
        <taxon>Metazoa</taxon>
        <taxon>Chordata</taxon>
        <taxon>Craniata</taxon>
        <taxon>Vertebrata</taxon>
        <taxon>Chondrichthyes</taxon>
        <taxon>Elasmobranchii</taxon>
        <taxon>Galeomorphii</taxon>
        <taxon>Galeoidea</taxon>
        <taxon>Orectolobiformes</taxon>
        <taxon>Hemiscylliidae</taxon>
        <taxon>Chiloscyllium</taxon>
    </lineage>
</organism>
<feature type="compositionally biased region" description="Basic residues" evidence="1">
    <location>
        <begin position="229"/>
        <end position="239"/>
    </location>
</feature>
<feature type="compositionally biased region" description="Basic and acidic residues" evidence="1">
    <location>
        <begin position="75"/>
        <end position="118"/>
    </location>
</feature>
<name>A0A401TVT4_CHIPU</name>
<proteinExistence type="predicted"/>
<protein>
    <submittedName>
        <fullName evidence="2">Uncharacterized protein</fullName>
    </submittedName>
</protein>
<dbReference type="Proteomes" id="UP000287033">
    <property type="component" value="Unassembled WGS sequence"/>
</dbReference>
<reference evidence="2 3" key="1">
    <citation type="journal article" date="2018" name="Nat. Ecol. Evol.">
        <title>Shark genomes provide insights into elasmobranch evolution and the origin of vertebrates.</title>
        <authorList>
            <person name="Hara Y"/>
            <person name="Yamaguchi K"/>
            <person name="Onimaru K"/>
            <person name="Kadota M"/>
            <person name="Koyanagi M"/>
            <person name="Keeley SD"/>
            <person name="Tatsumi K"/>
            <person name="Tanaka K"/>
            <person name="Motone F"/>
            <person name="Kageyama Y"/>
            <person name="Nozu R"/>
            <person name="Adachi N"/>
            <person name="Nishimura O"/>
            <person name="Nakagawa R"/>
            <person name="Tanegashima C"/>
            <person name="Kiyatake I"/>
            <person name="Matsumoto R"/>
            <person name="Murakumo K"/>
            <person name="Nishida K"/>
            <person name="Terakita A"/>
            <person name="Kuratani S"/>
            <person name="Sato K"/>
            <person name="Hyodo S Kuraku.S."/>
        </authorList>
    </citation>
    <scope>NUCLEOTIDE SEQUENCE [LARGE SCALE GENOMIC DNA]</scope>
</reference>
<gene>
    <name evidence="2" type="ORF">chiPu_0030690</name>
</gene>
<feature type="non-terminal residue" evidence="2">
    <location>
        <position position="239"/>
    </location>
</feature>
<evidence type="ECO:0000313" key="3">
    <source>
        <dbReference type="Proteomes" id="UP000287033"/>
    </source>
</evidence>
<feature type="compositionally biased region" description="Basic and acidic residues" evidence="1">
    <location>
        <begin position="186"/>
        <end position="197"/>
    </location>
</feature>
<dbReference type="EMBL" id="BEZZ01190407">
    <property type="protein sequence ID" value="GCC46759.1"/>
    <property type="molecule type" value="Genomic_DNA"/>
</dbReference>
<feature type="compositionally biased region" description="Basic and acidic residues" evidence="1">
    <location>
        <begin position="1"/>
        <end position="15"/>
    </location>
</feature>
<feature type="region of interest" description="Disordered" evidence="1">
    <location>
        <begin position="1"/>
        <end position="239"/>
    </location>
</feature>
<feature type="compositionally biased region" description="Basic and acidic residues" evidence="1">
    <location>
        <begin position="158"/>
        <end position="170"/>
    </location>
</feature>
<accession>A0A401TVT4</accession>
<feature type="compositionally biased region" description="Basic and acidic residues" evidence="1">
    <location>
        <begin position="57"/>
        <end position="68"/>
    </location>
</feature>
<sequence>RGQEPDQHHHREDRGAGAIQEHLGAVEHADRDAAQPRHLVVGQLQHERRRRMVAPQEEFRDRRDRQRAGDAGGIEAEHHEPLQIDEPPERGRRNEGRDDQRVDRNSRRTGHQRRDQDRGQAVAAVVDHPRRHDAGNGAGEARQQRNEGPAMQPGAAHDAVHQERGARHIAEIFQQQDEQEDDDDLRQEHDDAADARDQAVLQEALQQAPARGQQVVDQLPERGKAVRQQLHRRLRPGEH</sequence>
<keyword evidence="3" id="KW-1185">Reference proteome</keyword>
<dbReference type="AlphaFoldDB" id="A0A401TVT4"/>
<feature type="compositionally biased region" description="Basic and acidic residues" evidence="1">
    <location>
        <begin position="24"/>
        <end position="35"/>
    </location>
</feature>
<evidence type="ECO:0000313" key="2">
    <source>
        <dbReference type="EMBL" id="GCC46759.1"/>
    </source>
</evidence>
<evidence type="ECO:0000256" key="1">
    <source>
        <dbReference type="SAM" id="MobiDB-lite"/>
    </source>
</evidence>
<feature type="non-terminal residue" evidence="2">
    <location>
        <position position="1"/>
    </location>
</feature>
<comment type="caution">
    <text evidence="2">The sequence shown here is derived from an EMBL/GenBank/DDBJ whole genome shotgun (WGS) entry which is preliminary data.</text>
</comment>